<dbReference type="Gene3D" id="3.30.70.20">
    <property type="match status" value="1"/>
</dbReference>
<dbReference type="Proteomes" id="UP001139031">
    <property type="component" value="Unassembled WGS sequence"/>
</dbReference>
<dbReference type="PROSITE" id="PS00198">
    <property type="entry name" value="4FE4S_FER_1"/>
    <property type="match status" value="1"/>
</dbReference>
<evidence type="ECO:0000256" key="3">
    <source>
        <dbReference type="ARBA" id="ARBA00023014"/>
    </source>
</evidence>
<dbReference type="InterPro" id="IPR017896">
    <property type="entry name" value="4Fe4S_Fe-S-bd"/>
</dbReference>
<sequence>MATHITEECINCGACEPECPNEAISEGDDRYVIDPNLCTECVGFHDYEACQAVCPVECCVPDPERRETEDTLLERARKLHPEKSFPAVADLPSDLSRFRSAKKK</sequence>
<feature type="domain" description="4Fe-4S ferredoxin-type" evidence="4">
    <location>
        <begin position="1"/>
        <end position="29"/>
    </location>
</feature>
<dbReference type="InterPro" id="IPR017900">
    <property type="entry name" value="4Fe4S_Fe_S_CS"/>
</dbReference>
<keyword evidence="3" id="KW-0411">Iron-sulfur</keyword>
<keyword evidence="6" id="KW-1185">Reference proteome</keyword>
<evidence type="ECO:0000256" key="1">
    <source>
        <dbReference type="ARBA" id="ARBA00022723"/>
    </source>
</evidence>
<dbReference type="NCBIfam" id="NF033683">
    <property type="entry name" value="di_4Fe-4S_YfhL"/>
    <property type="match status" value="1"/>
</dbReference>
<protein>
    <submittedName>
        <fullName evidence="5">YfhL family 4Fe-4S dicluster ferredoxin</fullName>
    </submittedName>
</protein>
<gene>
    <name evidence="5" type="ORF">K7C98_34285</name>
</gene>
<comment type="caution">
    <text evidence="5">The sequence shown here is derived from an EMBL/GenBank/DDBJ whole genome shotgun (WGS) entry which is preliminary data.</text>
</comment>
<organism evidence="5 6">
    <name type="scientific">Nannocystis pusilla</name>
    <dbReference type="NCBI Taxonomy" id="889268"/>
    <lineage>
        <taxon>Bacteria</taxon>
        <taxon>Pseudomonadati</taxon>
        <taxon>Myxococcota</taxon>
        <taxon>Polyangia</taxon>
        <taxon>Nannocystales</taxon>
        <taxon>Nannocystaceae</taxon>
        <taxon>Nannocystis</taxon>
    </lineage>
</organism>
<evidence type="ECO:0000313" key="6">
    <source>
        <dbReference type="Proteomes" id="UP001139031"/>
    </source>
</evidence>
<accession>A0ABS7U1C7</accession>
<dbReference type="InterPro" id="IPR047927">
    <property type="entry name" value="YfhL-like"/>
</dbReference>
<keyword evidence="1" id="KW-0479">Metal-binding</keyword>
<keyword evidence="2" id="KW-0408">Iron</keyword>
<dbReference type="SUPFAM" id="SSF54862">
    <property type="entry name" value="4Fe-4S ferredoxins"/>
    <property type="match status" value="1"/>
</dbReference>
<dbReference type="PROSITE" id="PS51379">
    <property type="entry name" value="4FE4S_FER_2"/>
    <property type="match status" value="1"/>
</dbReference>
<evidence type="ECO:0000259" key="4">
    <source>
        <dbReference type="PROSITE" id="PS51379"/>
    </source>
</evidence>
<evidence type="ECO:0000313" key="5">
    <source>
        <dbReference type="EMBL" id="MBZ5714327.1"/>
    </source>
</evidence>
<name>A0ABS7U1C7_9BACT</name>
<dbReference type="EMBL" id="JAIRAU010000047">
    <property type="protein sequence ID" value="MBZ5714327.1"/>
    <property type="molecule type" value="Genomic_DNA"/>
</dbReference>
<evidence type="ECO:0000256" key="2">
    <source>
        <dbReference type="ARBA" id="ARBA00023004"/>
    </source>
</evidence>
<dbReference type="Pfam" id="PF00037">
    <property type="entry name" value="Fer4"/>
    <property type="match status" value="1"/>
</dbReference>
<proteinExistence type="predicted"/>
<reference evidence="5" key="1">
    <citation type="submission" date="2021-08" db="EMBL/GenBank/DDBJ databases">
        <authorList>
            <person name="Stevens D.C."/>
        </authorList>
    </citation>
    <scope>NUCLEOTIDE SEQUENCE</scope>
    <source>
        <strain evidence="5">DSM 53165</strain>
    </source>
</reference>
<dbReference type="RefSeq" id="WP_224196055.1">
    <property type="nucleotide sequence ID" value="NZ_JAIRAU010000047.1"/>
</dbReference>